<dbReference type="PIRSF" id="PIRSF031509">
    <property type="entry name" value="Cell_wall_LiaF/YvqF"/>
    <property type="match status" value="1"/>
</dbReference>
<evidence type="ECO:0000259" key="2">
    <source>
        <dbReference type="Pfam" id="PF09922"/>
    </source>
</evidence>
<protein>
    <submittedName>
        <fullName evidence="4">Uncharacterized protein</fullName>
    </submittedName>
</protein>
<dbReference type="InterPro" id="IPR047793">
    <property type="entry name" value="LiaF_C"/>
</dbReference>
<dbReference type="Proteomes" id="UP000195437">
    <property type="component" value="Chromosome"/>
</dbReference>
<feature type="transmembrane region" description="Helical" evidence="1">
    <location>
        <begin position="88"/>
        <end position="104"/>
    </location>
</feature>
<dbReference type="EMBL" id="CP021434">
    <property type="protein sequence ID" value="ARU60261.1"/>
    <property type="molecule type" value="Genomic_DNA"/>
</dbReference>
<feature type="domain" description="LiaF transmembrane" evidence="3">
    <location>
        <begin position="28"/>
        <end position="110"/>
    </location>
</feature>
<dbReference type="Pfam" id="PF22570">
    <property type="entry name" value="LiaF-TM"/>
    <property type="match status" value="1"/>
</dbReference>
<keyword evidence="1" id="KW-0472">Membrane</keyword>
<dbReference type="KEGG" id="tum:CBW65_03675"/>
<sequence length="261" mass="28409">MGPFLCFWFIITARKGGHLVRLPQNPLFIVVAIVIIIIVLSALGLFLPFLLGAVGYWLYRNRSKKAGLILMVIGGVLIVQQLSGVSVAGVVIALGLIYVGYVLIKSQDRKRPEDVILDYEEPAPQEKRREHGAEFHWSKPSFSGSLVGTLRMINGPYDLDGLNVSYGVCDVKIDLSKAILPEGETTLVIAALIGDLDIYVPYDLEVSVTTSVSAGNLEVLGTKQSGLNCHMEKTSPGFHSASRKVKISVSVLLGDVDVRYL</sequence>
<gene>
    <name evidence="4" type="ORF">CBW65_03675</name>
</gene>
<dbReference type="InterPro" id="IPR054331">
    <property type="entry name" value="LiaF_TM"/>
</dbReference>
<feature type="domain" description="Cell wall-active antibiotics response LiaF-like C-terminal" evidence="2">
    <location>
        <begin position="147"/>
        <end position="258"/>
    </location>
</feature>
<name>A0A1Y0IID1_9BACL</name>
<dbReference type="Pfam" id="PF09922">
    <property type="entry name" value="LiaF-like_C"/>
    <property type="match status" value="1"/>
</dbReference>
<dbReference type="GO" id="GO:0016020">
    <property type="term" value="C:membrane"/>
    <property type="evidence" value="ECO:0007669"/>
    <property type="project" value="InterPro"/>
</dbReference>
<dbReference type="InterPro" id="IPR016975">
    <property type="entry name" value="Cell_wall_LiaF"/>
</dbReference>
<dbReference type="AlphaFoldDB" id="A0A1Y0IID1"/>
<keyword evidence="1" id="KW-0812">Transmembrane</keyword>
<keyword evidence="1" id="KW-1133">Transmembrane helix</keyword>
<dbReference type="InterPro" id="IPR024425">
    <property type="entry name" value="LiaF-like_C"/>
</dbReference>
<evidence type="ECO:0000259" key="3">
    <source>
        <dbReference type="Pfam" id="PF22570"/>
    </source>
</evidence>
<accession>A0A1Y0IID1</accession>
<feature type="transmembrane region" description="Helical" evidence="1">
    <location>
        <begin position="66"/>
        <end position="82"/>
    </location>
</feature>
<proteinExistence type="predicted"/>
<evidence type="ECO:0000313" key="5">
    <source>
        <dbReference type="Proteomes" id="UP000195437"/>
    </source>
</evidence>
<reference evidence="5" key="1">
    <citation type="submission" date="2017-05" db="EMBL/GenBank/DDBJ databases">
        <authorList>
            <person name="Sung H."/>
        </authorList>
    </citation>
    <scope>NUCLEOTIDE SEQUENCE [LARGE SCALE GENOMIC DNA]</scope>
    <source>
        <strain evidence="5">AR23208</strain>
    </source>
</reference>
<evidence type="ECO:0000256" key="1">
    <source>
        <dbReference type="SAM" id="Phobius"/>
    </source>
</evidence>
<dbReference type="NCBIfam" id="NF040535">
    <property type="entry name" value="LiaF_C_term"/>
    <property type="match status" value="1"/>
</dbReference>
<feature type="transmembrane region" description="Helical" evidence="1">
    <location>
        <begin position="26"/>
        <end position="59"/>
    </location>
</feature>
<keyword evidence="5" id="KW-1185">Reference proteome</keyword>
<evidence type="ECO:0000313" key="4">
    <source>
        <dbReference type="EMBL" id="ARU60261.1"/>
    </source>
</evidence>
<organism evidence="4 5">
    <name type="scientific">Tumebacillus avium</name>
    <dbReference type="NCBI Taxonomy" id="1903704"/>
    <lineage>
        <taxon>Bacteria</taxon>
        <taxon>Bacillati</taxon>
        <taxon>Bacillota</taxon>
        <taxon>Bacilli</taxon>
        <taxon>Bacillales</taxon>
        <taxon>Alicyclobacillaceae</taxon>
        <taxon>Tumebacillus</taxon>
    </lineage>
</organism>